<protein>
    <recommendedName>
        <fullName evidence="4">Maltose/galactoside acetyltransferase domain-containing protein</fullName>
    </recommendedName>
</protein>
<keyword evidence="2" id="KW-0808">Transferase</keyword>
<dbReference type="InterPro" id="IPR018357">
    <property type="entry name" value="Hexapep_transf_CS"/>
</dbReference>
<evidence type="ECO:0000256" key="1">
    <source>
        <dbReference type="ARBA" id="ARBA00007274"/>
    </source>
</evidence>
<dbReference type="CDD" id="cd04647">
    <property type="entry name" value="LbH_MAT_like"/>
    <property type="match status" value="1"/>
</dbReference>
<dbReference type="AlphaFoldDB" id="A0A382WUN2"/>
<proteinExistence type="inferred from homology"/>
<dbReference type="InterPro" id="IPR051159">
    <property type="entry name" value="Hexapeptide_acetyltransf"/>
</dbReference>
<dbReference type="PROSITE" id="PS00101">
    <property type="entry name" value="HEXAPEP_TRANSFERASES"/>
    <property type="match status" value="1"/>
</dbReference>
<organism evidence="3">
    <name type="scientific">marine metagenome</name>
    <dbReference type="NCBI Taxonomy" id="408172"/>
    <lineage>
        <taxon>unclassified sequences</taxon>
        <taxon>metagenomes</taxon>
        <taxon>ecological metagenomes</taxon>
    </lineage>
</organism>
<evidence type="ECO:0000313" key="3">
    <source>
        <dbReference type="EMBL" id="SVD62290.1"/>
    </source>
</evidence>
<accession>A0A382WUN2</accession>
<dbReference type="Gene3D" id="2.160.10.10">
    <property type="entry name" value="Hexapeptide repeat proteins"/>
    <property type="match status" value="1"/>
</dbReference>
<dbReference type="PANTHER" id="PTHR23416:SF23">
    <property type="entry name" value="ACETYLTRANSFERASE C18B11.09C-RELATED"/>
    <property type="match status" value="1"/>
</dbReference>
<reference evidence="3" key="1">
    <citation type="submission" date="2018-05" db="EMBL/GenBank/DDBJ databases">
        <authorList>
            <person name="Lanie J.A."/>
            <person name="Ng W.-L."/>
            <person name="Kazmierczak K.M."/>
            <person name="Andrzejewski T.M."/>
            <person name="Davidsen T.M."/>
            <person name="Wayne K.J."/>
            <person name="Tettelin H."/>
            <person name="Glass J.I."/>
            <person name="Rusch D."/>
            <person name="Podicherti R."/>
            <person name="Tsui H.-C.T."/>
            <person name="Winkler M.E."/>
        </authorList>
    </citation>
    <scope>NUCLEOTIDE SEQUENCE</scope>
</reference>
<dbReference type="InterPro" id="IPR001451">
    <property type="entry name" value="Hexapep"/>
</dbReference>
<dbReference type="Pfam" id="PF00132">
    <property type="entry name" value="Hexapep"/>
    <property type="match status" value="1"/>
</dbReference>
<evidence type="ECO:0008006" key="4">
    <source>
        <dbReference type="Google" id="ProtNLM"/>
    </source>
</evidence>
<dbReference type="EMBL" id="UINC01162504">
    <property type="protein sequence ID" value="SVD62290.1"/>
    <property type="molecule type" value="Genomic_DNA"/>
</dbReference>
<dbReference type="PANTHER" id="PTHR23416">
    <property type="entry name" value="SIALIC ACID SYNTHASE-RELATED"/>
    <property type="match status" value="1"/>
</dbReference>
<dbReference type="GO" id="GO:0008374">
    <property type="term" value="F:O-acyltransferase activity"/>
    <property type="evidence" value="ECO:0007669"/>
    <property type="project" value="TreeGrafter"/>
</dbReference>
<sequence>HSHGRARTDIPYKYQQLSNFGNVVIGEGSWIGEHAVIMPGVTIGKNAIVGANSVVTCDVPERTIVAGSPARILRVWSEALNDWAGPPAE</sequence>
<name>A0A382WUN2_9ZZZZ</name>
<gene>
    <name evidence="3" type="ORF">METZ01_LOCUS415144</name>
</gene>
<feature type="non-terminal residue" evidence="3">
    <location>
        <position position="1"/>
    </location>
</feature>
<dbReference type="GO" id="GO:0005829">
    <property type="term" value="C:cytosol"/>
    <property type="evidence" value="ECO:0007669"/>
    <property type="project" value="TreeGrafter"/>
</dbReference>
<comment type="similarity">
    <text evidence="1">Belongs to the transferase hexapeptide repeat family.</text>
</comment>
<evidence type="ECO:0000256" key="2">
    <source>
        <dbReference type="ARBA" id="ARBA00022679"/>
    </source>
</evidence>
<dbReference type="SUPFAM" id="SSF51161">
    <property type="entry name" value="Trimeric LpxA-like enzymes"/>
    <property type="match status" value="1"/>
</dbReference>
<dbReference type="InterPro" id="IPR011004">
    <property type="entry name" value="Trimer_LpxA-like_sf"/>
</dbReference>